<dbReference type="GO" id="GO:0006565">
    <property type="term" value="P:L-serine catabolic process"/>
    <property type="evidence" value="ECO:0007669"/>
    <property type="project" value="TreeGrafter"/>
</dbReference>
<keyword evidence="6" id="KW-0456">Lyase</keyword>
<evidence type="ECO:0000256" key="1">
    <source>
        <dbReference type="ARBA" id="ARBA00001274"/>
    </source>
</evidence>
<dbReference type="Proteomes" id="UP000188603">
    <property type="component" value="Chromosome"/>
</dbReference>
<gene>
    <name evidence="10" type="ORF">B0W44_14620</name>
</gene>
<dbReference type="PANTHER" id="PTHR48078">
    <property type="entry name" value="THREONINE DEHYDRATASE, MITOCHONDRIAL-RELATED"/>
    <property type="match status" value="1"/>
</dbReference>
<evidence type="ECO:0000256" key="4">
    <source>
        <dbReference type="ARBA" id="ARBA00012096"/>
    </source>
</evidence>
<reference evidence="10 11" key="1">
    <citation type="journal article" date="2015" name="Int. J. Syst. Evol. Microbiol.">
        <title>Novibacillus thermophilus gen. nov., sp. nov., a Gram-staining-negative and moderately thermophilic member of the family Thermoactinomycetaceae.</title>
        <authorList>
            <person name="Yang G."/>
            <person name="Chen J."/>
            <person name="Zhou S."/>
        </authorList>
    </citation>
    <scope>NUCLEOTIDE SEQUENCE [LARGE SCALE GENOMIC DNA]</scope>
    <source>
        <strain evidence="10 11">SG-1</strain>
    </source>
</reference>
<evidence type="ECO:0000256" key="6">
    <source>
        <dbReference type="ARBA" id="ARBA00023239"/>
    </source>
</evidence>
<dbReference type="InterPro" id="IPR050147">
    <property type="entry name" value="Ser/Thr_Dehydratase"/>
</dbReference>
<dbReference type="CDD" id="cd01562">
    <property type="entry name" value="Thr-dehyd"/>
    <property type="match status" value="1"/>
</dbReference>
<dbReference type="KEGG" id="ntr:B0W44_14620"/>
<dbReference type="OrthoDB" id="9811476at2"/>
<sequence length="327" mass="35121">MDVNRVWEARARITPYVNKTPLIRSPVLSEQTKANVFLKLENVQPTGSFKVRGAANKILSLSQAEQSRGVTTFSTGNHALAVSSIARHLDMKAVICVSHRVPKAKLDAIRRYGVEIRNDFDSQDDAEAFCSQLEREGLTVIKPFDDPSVIAGQGTIGLELMEDLPHVETVVIPLSGGGLLSGIGLALKANNPRIRVVGVSVERGAVMYESIQAGKPVILEEKETLADSLLGGIGLDNRFTLSMVQQLADEILLVSEPSIAAGMAYMLEAHRMGVEGAAAVGLAAVMEQKLKVDPGENIAVIVSGNNVDLSTLLRVTQQYSSSTNHLT</sequence>
<dbReference type="AlphaFoldDB" id="A0A1U9K9Q9"/>
<name>A0A1U9K9Q9_9BACL</name>
<evidence type="ECO:0000313" key="11">
    <source>
        <dbReference type="Proteomes" id="UP000188603"/>
    </source>
</evidence>
<evidence type="ECO:0000313" key="10">
    <source>
        <dbReference type="EMBL" id="AQS56795.1"/>
    </source>
</evidence>
<comment type="catalytic activity">
    <reaction evidence="1">
        <text>L-threonine = 2-oxobutanoate + NH4(+)</text>
        <dbReference type="Rhea" id="RHEA:22108"/>
        <dbReference type="ChEBI" id="CHEBI:16763"/>
        <dbReference type="ChEBI" id="CHEBI:28938"/>
        <dbReference type="ChEBI" id="CHEBI:57926"/>
        <dbReference type="EC" id="4.3.1.19"/>
    </reaction>
</comment>
<proteinExistence type="inferred from homology"/>
<evidence type="ECO:0000256" key="5">
    <source>
        <dbReference type="ARBA" id="ARBA00022898"/>
    </source>
</evidence>
<evidence type="ECO:0000256" key="2">
    <source>
        <dbReference type="ARBA" id="ARBA00001933"/>
    </source>
</evidence>
<dbReference type="EC" id="4.3.1.19" evidence="4"/>
<keyword evidence="5" id="KW-0663">Pyridoxal phosphate</keyword>
<dbReference type="InterPro" id="IPR001926">
    <property type="entry name" value="TrpB-like_PALP"/>
</dbReference>
<dbReference type="GO" id="GO:0004794">
    <property type="term" value="F:threonine deaminase activity"/>
    <property type="evidence" value="ECO:0007669"/>
    <property type="project" value="UniProtKB-EC"/>
</dbReference>
<comment type="function">
    <text evidence="7">Catalyzes the anaerobic formation of alpha-ketobutyrate and ammonia from threonine in a two-step reaction. The first step involved a dehydration of threonine and a production of enamine intermediates (aminocrotonate), which tautomerizes to its imine form (iminobutyrate). Both intermediates are unstable and short-lived. The second step is the nonenzymatic hydrolysis of the enamine/imine intermediates to form 2-ketobutyrate and free ammonia. In the low water environment of the cell, the second step is accelerated by RidA.</text>
</comment>
<dbReference type="PANTHER" id="PTHR48078:SF6">
    <property type="entry name" value="L-THREONINE DEHYDRATASE CATABOLIC TDCB"/>
    <property type="match status" value="1"/>
</dbReference>
<dbReference type="NCBIfam" id="NF005680">
    <property type="entry name" value="PRK07476.1"/>
    <property type="match status" value="1"/>
</dbReference>
<dbReference type="GO" id="GO:0003941">
    <property type="term" value="F:L-serine ammonia-lyase activity"/>
    <property type="evidence" value="ECO:0007669"/>
    <property type="project" value="TreeGrafter"/>
</dbReference>
<dbReference type="SUPFAM" id="SSF53686">
    <property type="entry name" value="Tryptophan synthase beta subunit-like PLP-dependent enzymes"/>
    <property type="match status" value="1"/>
</dbReference>
<dbReference type="FunFam" id="3.40.50.1100:FF:000005">
    <property type="entry name" value="Threonine dehydratase catabolic"/>
    <property type="match status" value="1"/>
</dbReference>
<dbReference type="RefSeq" id="WP_077720661.1">
    <property type="nucleotide sequence ID" value="NZ_CP019699.1"/>
</dbReference>
<dbReference type="Pfam" id="PF00291">
    <property type="entry name" value="PALP"/>
    <property type="match status" value="1"/>
</dbReference>
<dbReference type="Gene3D" id="3.40.50.1100">
    <property type="match status" value="2"/>
</dbReference>
<feature type="domain" description="Tryptophan synthase beta chain-like PALP" evidence="9">
    <location>
        <begin position="13"/>
        <end position="304"/>
    </location>
</feature>
<dbReference type="InterPro" id="IPR036052">
    <property type="entry name" value="TrpB-like_PALP_sf"/>
</dbReference>
<evidence type="ECO:0000259" key="9">
    <source>
        <dbReference type="Pfam" id="PF00291"/>
    </source>
</evidence>
<evidence type="ECO:0000256" key="7">
    <source>
        <dbReference type="ARBA" id="ARBA00025527"/>
    </source>
</evidence>
<comment type="cofactor">
    <cofactor evidence="2">
        <name>pyridoxal 5'-phosphate</name>
        <dbReference type="ChEBI" id="CHEBI:597326"/>
    </cofactor>
</comment>
<comment type="similarity">
    <text evidence="3">Belongs to the serine/threonine dehydratase family.</text>
</comment>
<evidence type="ECO:0000256" key="8">
    <source>
        <dbReference type="ARBA" id="ARBA00031427"/>
    </source>
</evidence>
<dbReference type="GO" id="GO:0009097">
    <property type="term" value="P:isoleucine biosynthetic process"/>
    <property type="evidence" value="ECO:0007669"/>
    <property type="project" value="TreeGrafter"/>
</dbReference>
<keyword evidence="11" id="KW-1185">Reference proteome</keyword>
<accession>A0A1U9K9Q9</accession>
<dbReference type="GO" id="GO:0006567">
    <property type="term" value="P:L-threonine catabolic process"/>
    <property type="evidence" value="ECO:0007669"/>
    <property type="project" value="TreeGrafter"/>
</dbReference>
<organism evidence="10 11">
    <name type="scientific">Novibacillus thermophilus</name>
    <dbReference type="NCBI Taxonomy" id="1471761"/>
    <lineage>
        <taxon>Bacteria</taxon>
        <taxon>Bacillati</taxon>
        <taxon>Bacillota</taxon>
        <taxon>Bacilli</taxon>
        <taxon>Bacillales</taxon>
        <taxon>Thermoactinomycetaceae</taxon>
        <taxon>Novibacillus</taxon>
    </lineage>
</organism>
<evidence type="ECO:0000256" key="3">
    <source>
        <dbReference type="ARBA" id="ARBA00010869"/>
    </source>
</evidence>
<dbReference type="EMBL" id="CP019699">
    <property type="protein sequence ID" value="AQS56795.1"/>
    <property type="molecule type" value="Genomic_DNA"/>
</dbReference>
<dbReference type="STRING" id="1471761.B0W44_14620"/>
<protein>
    <recommendedName>
        <fullName evidence="4">threonine ammonia-lyase</fullName>
        <ecNumber evidence="4">4.3.1.19</ecNumber>
    </recommendedName>
    <alternativeName>
        <fullName evidence="8">Threonine deaminase</fullName>
    </alternativeName>
</protein>